<proteinExistence type="predicted"/>
<dbReference type="Gene3D" id="1.10.10.1110">
    <property type="entry name" value="Methyltransferase PG1098, N-terminal domain"/>
    <property type="match status" value="1"/>
</dbReference>
<feature type="domain" description="PG-1098 ferredoxin-like" evidence="2">
    <location>
        <begin position="279"/>
        <end position="321"/>
    </location>
</feature>
<gene>
    <name evidence="3" type="ORF">ACFQ1R_00135</name>
</gene>
<accession>A0ABW3JGD5</accession>
<reference evidence="4" key="1">
    <citation type="journal article" date="2019" name="Int. J. Syst. Evol. Microbiol.">
        <title>The Global Catalogue of Microorganisms (GCM) 10K type strain sequencing project: providing services to taxonomists for standard genome sequencing and annotation.</title>
        <authorList>
            <consortium name="The Broad Institute Genomics Platform"/>
            <consortium name="The Broad Institute Genome Sequencing Center for Infectious Disease"/>
            <person name="Wu L."/>
            <person name="Ma J."/>
        </authorList>
    </citation>
    <scope>NUCLEOTIDE SEQUENCE [LARGE SCALE GENOMIC DNA]</scope>
    <source>
        <strain evidence="4">CCUG 62414</strain>
    </source>
</reference>
<dbReference type="Gene3D" id="3.40.50.150">
    <property type="entry name" value="Vaccinia Virus protein VP39"/>
    <property type="match status" value="1"/>
</dbReference>
<dbReference type="SUPFAM" id="SSF53335">
    <property type="entry name" value="S-adenosyl-L-methionine-dependent methyltransferases"/>
    <property type="match status" value="1"/>
</dbReference>
<evidence type="ECO:0000313" key="4">
    <source>
        <dbReference type="Proteomes" id="UP001597061"/>
    </source>
</evidence>
<name>A0ABW3JGD5_9FLAO</name>
<protein>
    <submittedName>
        <fullName evidence="3">Class I SAM-dependent methyltransferase</fullName>
    </submittedName>
</protein>
<comment type="caution">
    <text evidence="3">The sequence shown here is derived from an EMBL/GenBank/DDBJ whole genome shotgun (WGS) entry which is preliminary data.</text>
</comment>
<dbReference type="InterPro" id="IPR041497">
    <property type="entry name" value="Thump-like"/>
</dbReference>
<feature type="domain" description="THUMP-like" evidence="1">
    <location>
        <begin position="322"/>
        <end position="390"/>
    </location>
</feature>
<evidence type="ECO:0000259" key="1">
    <source>
        <dbReference type="Pfam" id="PF18096"/>
    </source>
</evidence>
<sequence>MNKAILNTDIQEFINKNLNSNIASLLLKGTSFSSVETKDIIEQIEAKKRCENKLPTWFHCKAIYYPNKLNIEQTSSEITAKYKASLIQGESLIDLTGGFGVDCFQFSKVFKTVAHCEINEALSEIVNHNYKQLNIQNITTLNVDGVAYLKTNNKIYDWIYIDPSRRHDSKGKVFFLNDCLPNVPEHIDLLFKHSKNILIKTSPLLDFSVGINELKHVKAIHVVAVNNEVKELLWVLEHGFEADILIETVNIKKDTSDYFKFLLENEKVAESKYSKPLAYLYEPNSAILKSGGFHSITNKLEVYKLHKHSHLYTSSSLIDFPGRRFKIETLLPYNKKTIKNLGINKANITTRNFSETVEQLRKKLNIKDGGNDYLFFTTGLDDNKIVIIVSKVDTT</sequence>
<dbReference type="InterPro" id="IPR029063">
    <property type="entry name" value="SAM-dependent_MTases_sf"/>
</dbReference>
<keyword evidence="4" id="KW-1185">Reference proteome</keyword>
<dbReference type="EMBL" id="JBHTJI010000001">
    <property type="protein sequence ID" value="MFD0988487.1"/>
    <property type="molecule type" value="Genomic_DNA"/>
</dbReference>
<dbReference type="GO" id="GO:0008168">
    <property type="term" value="F:methyltransferase activity"/>
    <property type="evidence" value="ECO:0007669"/>
    <property type="project" value="UniProtKB-KW"/>
</dbReference>
<keyword evidence="3" id="KW-0489">Methyltransferase</keyword>
<dbReference type="InterPro" id="IPR054168">
    <property type="entry name" value="PG_1098_Fer"/>
</dbReference>
<keyword evidence="3" id="KW-0808">Transferase</keyword>
<evidence type="ECO:0000259" key="2">
    <source>
        <dbReference type="Pfam" id="PF22013"/>
    </source>
</evidence>
<dbReference type="Pfam" id="PF18096">
    <property type="entry name" value="Thump_like"/>
    <property type="match status" value="1"/>
</dbReference>
<dbReference type="RefSeq" id="WP_379924041.1">
    <property type="nucleotide sequence ID" value="NZ_JBHTJI010000001.1"/>
</dbReference>
<dbReference type="Proteomes" id="UP001597061">
    <property type="component" value="Unassembled WGS sequence"/>
</dbReference>
<organism evidence="3 4">
    <name type="scientific">Mariniflexile jejuense</name>
    <dbReference type="NCBI Taxonomy" id="1173582"/>
    <lineage>
        <taxon>Bacteria</taxon>
        <taxon>Pseudomonadati</taxon>
        <taxon>Bacteroidota</taxon>
        <taxon>Flavobacteriia</taxon>
        <taxon>Flavobacteriales</taxon>
        <taxon>Flavobacteriaceae</taxon>
        <taxon>Mariniflexile</taxon>
    </lineage>
</organism>
<dbReference type="Pfam" id="PF22013">
    <property type="entry name" value="PG_1098_Fer"/>
    <property type="match status" value="1"/>
</dbReference>
<evidence type="ECO:0000313" key="3">
    <source>
        <dbReference type="EMBL" id="MFD0988487.1"/>
    </source>
</evidence>
<dbReference type="GO" id="GO:0032259">
    <property type="term" value="P:methylation"/>
    <property type="evidence" value="ECO:0007669"/>
    <property type="project" value="UniProtKB-KW"/>
</dbReference>